<protein>
    <submittedName>
        <fullName evidence="5">Calcium-binding protein</fullName>
    </submittedName>
</protein>
<dbReference type="Pfam" id="PF13202">
    <property type="entry name" value="EF-hand_5"/>
    <property type="match status" value="2"/>
</dbReference>
<dbReference type="Gene3D" id="1.10.238.10">
    <property type="entry name" value="EF-hand"/>
    <property type="match status" value="2"/>
</dbReference>
<evidence type="ECO:0000256" key="1">
    <source>
        <dbReference type="ARBA" id="ARBA00022723"/>
    </source>
</evidence>
<dbReference type="Proteomes" id="UP000244162">
    <property type="component" value="Unassembled WGS sequence"/>
</dbReference>
<dbReference type="SUPFAM" id="SSF47473">
    <property type="entry name" value="EF-hand"/>
    <property type="match status" value="1"/>
</dbReference>
<dbReference type="OrthoDB" id="113323at2"/>
<dbReference type="PANTHER" id="PTHR10827:SF98">
    <property type="entry name" value="45 KDA CALCIUM-BINDING PROTEIN"/>
    <property type="match status" value="1"/>
</dbReference>
<reference evidence="5 6" key="1">
    <citation type="submission" date="2017-09" db="EMBL/GenBank/DDBJ databases">
        <title>Sphingomonas panjinensis sp.nov., isolated from oil-contaminated soil.</title>
        <authorList>
            <person name="Wang L."/>
            <person name="Chen L."/>
        </authorList>
    </citation>
    <scope>NUCLEOTIDE SEQUENCE [LARGE SCALE GENOMIC DNA]</scope>
    <source>
        <strain evidence="5 6">FW-11</strain>
    </source>
</reference>
<dbReference type="PROSITE" id="PS50222">
    <property type="entry name" value="EF_HAND_2"/>
    <property type="match status" value="2"/>
</dbReference>
<gene>
    <name evidence="5" type="ORF">CLG96_05025</name>
</gene>
<organism evidence="5 6">
    <name type="scientific">Sphingomonas oleivorans</name>
    <dbReference type="NCBI Taxonomy" id="1735121"/>
    <lineage>
        <taxon>Bacteria</taxon>
        <taxon>Pseudomonadati</taxon>
        <taxon>Pseudomonadota</taxon>
        <taxon>Alphaproteobacteria</taxon>
        <taxon>Sphingomonadales</taxon>
        <taxon>Sphingomonadaceae</taxon>
        <taxon>Sphingomonas</taxon>
    </lineage>
</organism>
<evidence type="ECO:0000256" key="2">
    <source>
        <dbReference type="ARBA" id="ARBA00022737"/>
    </source>
</evidence>
<dbReference type="GO" id="GO:0005509">
    <property type="term" value="F:calcium ion binding"/>
    <property type="evidence" value="ECO:0007669"/>
    <property type="project" value="InterPro"/>
</dbReference>
<sequence>MKKIVIGAGLAALLAVPVLAQQEKPDRNAPQTRAAVEARVRERFAAIDTNRDGAVTKAEHDAYREKKHGERRAALFARLDKDGNGQISQAEFMARPERGEAGEWGHRGHHRGHGFAGFGRGDRFAAMDANKDGRVTLAEASARPLAMFDRADANKDGTVTPEERRAAFETMHAEWKAKRGN</sequence>
<dbReference type="InterPro" id="IPR002048">
    <property type="entry name" value="EF_hand_dom"/>
</dbReference>
<keyword evidence="1" id="KW-0479">Metal-binding</keyword>
<accession>A0A2T5G391</accession>
<dbReference type="EMBL" id="NWBU01000004">
    <property type="protein sequence ID" value="PTQ13618.1"/>
    <property type="molecule type" value="Genomic_DNA"/>
</dbReference>
<evidence type="ECO:0000259" key="4">
    <source>
        <dbReference type="PROSITE" id="PS50222"/>
    </source>
</evidence>
<dbReference type="PANTHER" id="PTHR10827">
    <property type="entry name" value="RETICULOCALBIN"/>
    <property type="match status" value="1"/>
</dbReference>
<name>A0A2T5G391_9SPHN</name>
<feature type="signal peptide" evidence="3">
    <location>
        <begin position="1"/>
        <end position="20"/>
    </location>
</feature>
<evidence type="ECO:0000256" key="3">
    <source>
        <dbReference type="SAM" id="SignalP"/>
    </source>
</evidence>
<dbReference type="InterPro" id="IPR011992">
    <property type="entry name" value="EF-hand-dom_pair"/>
</dbReference>
<feature type="chain" id="PRO_5015439120" evidence="3">
    <location>
        <begin position="21"/>
        <end position="181"/>
    </location>
</feature>
<dbReference type="Pfam" id="PF13499">
    <property type="entry name" value="EF-hand_7"/>
    <property type="match status" value="1"/>
</dbReference>
<comment type="caution">
    <text evidence="5">The sequence shown here is derived from an EMBL/GenBank/DDBJ whole genome shotgun (WGS) entry which is preliminary data.</text>
</comment>
<keyword evidence="3" id="KW-0732">Signal</keyword>
<dbReference type="SMART" id="SM00054">
    <property type="entry name" value="EFh"/>
    <property type="match status" value="3"/>
</dbReference>
<dbReference type="InterPro" id="IPR018247">
    <property type="entry name" value="EF_Hand_1_Ca_BS"/>
</dbReference>
<dbReference type="AlphaFoldDB" id="A0A2T5G391"/>
<dbReference type="PROSITE" id="PS00018">
    <property type="entry name" value="EF_HAND_1"/>
    <property type="match status" value="1"/>
</dbReference>
<evidence type="ECO:0000313" key="5">
    <source>
        <dbReference type="EMBL" id="PTQ13618.1"/>
    </source>
</evidence>
<keyword evidence="6" id="KW-1185">Reference proteome</keyword>
<feature type="domain" description="EF-hand" evidence="4">
    <location>
        <begin position="139"/>
        <end position="174"/>
    </location>
</feature>
<evidence type="ECO:0000313" key="6">
    <source>
        <dbReference type="Proteomes" id="UP000244162"/>
    </source>
</evidence>
<proteinExistence type="predicted"/>
<keyword evidence="2" id="KW-0677">Repeat</keyword>
<dbReference type="RefSeq" id="WP_107966860.1">
    <property type="nucleotide sequence ID" value="NZ_NWBU01000004.1"/>
</dbReference>
<feature type="domain" description="EF-hand" evidence="4">
    <location>
        <begin position="67"/>
        <end position="102"/>
    </location>
</feature>